<dbReference type="AlphaFoldDB" id="A0A3B0V7J3"/>
<dbReference type="EMBL" id="UOEY01000022">
    <property type="protein sequence ID" value="VAW36273.1"/>
    <property type="molecule type" value="Genomic_DNA"/>
</dbReference>
<reference evidence="1" key="1">
    <citation type="submission" date="2018-06" db="EMBL/GenBank/DDBJ databases">
        <authorList>
            <person name="Zhirakovskaya E."/>
        </authorList>
    </citation>
    <scope>NUCLEOTIDE SEQUENCE</scope>
</reference>
<proteinExistence type="predicted"/>
<name>A0A3B0V7J3_9ZZZZ</name>
<gene>
    <name evidence="1" type="ORF">MNBD_DELTA04-909</name>
</gene>
<accession>A0A3B0V7J3</accession>
<sequence>MTEAPTKPGRSRRRKKFVCHCCKQEKPFCWNCSCGFQICPECFAENRWGISNGPTWICPDCERIHMME</sequence>
<protein>
    <submittedName>
        <fullName evidence="1">Uncharacterized protein</fullName>
    </submittedName>
</protein>
<organism evidence="1">
    <name type="scientific">hydrothermal vent metagenome</name>
    <dbReference type="NCBI Taxonomy" id="652676"/>
    <lineage>
        <taxon>unclassified sequences</taxon>
        <taxon>metagenomes</taxon>
        <taxon>ecological metagenomes</taxon>
    </lineage>
</organism>
<evidence type="ECO:0000313" key="1">
    <source>
        <dbReference type="EMBL" id="VAW36273.1"/>
    </source>
</evidence>